<dbReference type="PANTHER" id="PTHR45749:SF28">
    <property type="entry name" value="ZINC FINGER MYM-TYPE PROTEIN 1-LIKE-RELATED"/>
    <property type="match status" value="1"/>
</dbReference>
<dbReference type="OrthoDB" id="6617004at2759"/>
<dbReference type="EnsemblMetazoa" id="XM_008180596.1">
    <property type="protein sequence ID" value="XP_008178818.1"/>
    <property type="gene ID" value="LOC103308010"/>
</dbReference>
<dbReference type="RefSeq" id="XP_008178818.1">
    <property type="nucleotide sequence ID" value="XM_008180596.1"/>
</dbReference>
<dbReference type="InterPro" id="IPR025398">
    <property type="entry name" value="DUF4371"/>
</dbReference>
<reference evidence="3" key="1">
    <citation type="submission" date="2010-06" db="EMBL/GenBank/DDBJ databases">
        <authorList>
            <person name="Jiang H."/>
            <person name="Abraham K."/>
            <person name="Ali S."/>
            <person name="Alsbrooks S.L."/>
            <person name="Anim B.N."/>
            <person name="Anosike U.S."/>
            <person name="Attaway T."/>
            <person name="Bandaranaike D.P."/>
            <person name="Battles P.K."/>
            <person name="Bell S.N."/>
            <person name="Bell A.V."/>
            <person name="Beltran B."/>
            <person name="Bickham C."/>
            <person name="Bustamante Y."/>
            <person name="Caleb T."/>
            <person name="Canada A."/>
            <person name="Cardenas V."/>
            <person name="Carter K."/>
            <person name="Chacko J."/>
            <person name="Chandrabose M.N."/>
            <person name="Chavez D."/>
            <person name="Chavez A."/>
            <person name="Chen L."/>
            <person name="Chu H.-S."/>
            <person name="Claassen K.J."/>
            <person name="Cockrell R."/>
            <person name="Collins M."/>
            <person name="Cooper J.A."/>
            <person name="Cree A."/>
            <person name="Curry S.M."/>
            <person name="Da Y."/>
            <person name="Dao M.D."/>
            <person name="Das B."/>
            <person name="Davila M.-L."/>
            <person name="Davy-Carroll L."/>
            <person name="Denson S."/>
            <person name="Dinh H."/>
            <person name="Ebong V.E."/>
            <person name="Edwards J.R."/>
            <person name="Egan A."/>
            <person name="El-Daye J."/>
            <person name="Escobedo L."/>
            <person name="Fernandez S."/>
            <person name="Fernando P.R."/>
            <person name="Flagg N."/>
            <person name="Forbes L.D."/>
            <person name="Fowler R.G."/>
            <person name="Fu Q."/>
            <person name="Gabisi R.A."/>
            <person name="Ganer J."/>
            <person name="Garbino Pronczuk A."/>
            <person name="Garcia R.M."/>
            <person name="Garner T."/>
            <person name="Garrett T.E."/>
            <person name="Gonzalez D.A."/>
            <person name="Hamid H."/>
            <person name="Hawkins E.S."/>
            <person name="Hirani K."/>
            <person name="Hogues M.E."/>
            <person name="Hollins B."/>
            <person name="Hsiao C.-H."/>
            <person name="Jabil R."/>
            <person name="James M.L."/>
            <person name="Jhangiani S.N."/>
            <person name="Johnson B."/>
            <person name="Johnson Q."/>
            <person name="Joshi V."/>
            <person name="Kalu J.B."/>
            <person name="Kam C."/>
            <person name="Kashfia A."/>
            <person name="Keebler J."/>
            <person name="Kisamo H."/>
            <person name="Kovar C.L."/>
            <person name="Lago L.A."/>
            <person name="Lai C.-Y."/>
            <person name="Laidlaw J."/>
            <person name="Lara F."/>
            <person name="Le T.-K."/>
            <person name="Lee S.L."/>
            <person name="Legall F.H."/>
            <person name="Lemon S.J."/>
            <person name="Lewis L.R."/>
            <person name="Li B."/>
            <person name="Liu Y."/>
            <person name="Liu Y.-S."/>
            <person name="Lopez J."/>
            <person name="Lozado R.J."/>
            <person name="Lu J."/>
            <person name="Madu R.C."/>
            <person name="Maheshwari M."/>
            <person name="Maheshwari R."/>
            <person name="Malloy K."/>
            <person name="Martinez E."/>
            <person name="Mathew T."/>
            <person name="Mercado I.C."/>
            <person name="Mercado C."/>
            <person name="Meyer B."/>
            <person name="Montgomery K."/>
            <person name="Morgan M.B."/>
            <person name="Munidasa M."/>
            <person name="Nazareth L.V."/>
            <person name="Nelson J."/>
            <person name="Ng B.M."/>
            <person name="Nguyen N.B."/>
            <person name="Nguyen P.Q."/>
            <person name="Nguyen T."/>
            <person name="Obregon M."/>
            <person name="Okwuonu G.O."/>
            <person name="Onwere C.G."/>
            <person name="Orozco G."/>
            <person name="Parra A."/>
            <person name="Patel S."/>
            <person name="Patil S."/>
            <person name="Perez A."/>
            <person name="Perez Y."/>
            <person name="Pham C."/>
            <person name="Primus E.L."/>
            <person name="Pu L.-L."/>
            <person name="Puazo M."/>
            <person name="Qin X."/>
            <person name="Quiroz J.B."/>
            <person name="Reese J."/>
            <person name="Richards S."/>
            <person name="Rives C.M."/>
            <person name="Robberts R."/>
            <person name="Ruiz S.J."/>
            <person name="Ruiz M.J."/>
            <person name="Santibanez J."/>
            <person name="Schneider B.W."/>
            <person name="Sisson I."/>
            <person name="Smith M."/>
            <person name="Sodergren E."/>
            <person name="Song X.-Z."/>
            <person name="Song B.B."/>
            <person name="Summersgill H."/>
            <person name="Thelus R."/>
            <person name="Thornton R.D."/>
            <person name="Trejos Z.Y."/>
            <person name="Usmani K."/>
            <person name="Vattathil S."/>
            <person name="Villasana D."/>
            <person name="Walker D.L."/>
            <person name="Wang S."/>
            <person name="Wang K."/>
            <person name="White C.S."/>
            <person name="Williams A.C."/>
            <person name="Williamson J."/>
            <person name="Wilson K."/>
            <person name="Woghiren I.O."/>
            <person name="Woodworth J.R."/>
            <person name="Worley K.C."/>
            <person name="Wright R.A."/>
            <person name="Wu W."/>
            <person name="Young L."/>
            <person name="Zhang L."/>
            <person name="Zhang J."/>
            <person name="Zhu Y."/>
            <person name="Muzny D.M."/>
            <person name="Weinstock G."/>
            <person name="Gibbs R.A."/>
        </authorList>
    </citation>
    <scope>NUCLEOTIDE SEQUENCE [LARGE SCALE GENOMIC DNA]</scope>
    <source>
        <strain evidence="3">LSR1</strain>
    </source>
</reference>
<proteinExistence type="predicted"/>
<feature type="domain" description="DUF4371" evidence="1">
    <location>
        <begin position="3"/>
        <end position="85"/>
    </location>
</feature>
<dbReference type="KEGG" id="api:103308010"/>
<dbReference type="Proteomes" id="UP000007819">
    <property type="component" value="Chromosome X"/>
</dbReference>
<evidence type="ECO:0000259" key="1">
    <source>
        <dbReference type="Pfam" id="PF14291"/>
    </source>
</evidence>
<dbReference type="GeneID" id="103308010"/>
<evidence type="ECO:0000313" key="3">
    <source>
        <dbReference type="Proteomes" id="UP000007819"/>
    </source>
</evidence>
<dbReference type="InterPro" id="IPR012337">
    <property type="entry name" value="RNaseH-like_sf"/>
</dbReference>
<dbReference type="PANTHER" id="PTHR45749">
    <property type="match status" value="1"/>
</dbReference>
<accession>A0A8R2B101</accession>
<evidence type="ECO:0000313" key="2">
    <source>
        <dbReference type="EnsemblMetazoa" id="XP_008178818.1"/>
    </source>
</evidence>
<reference evidence="2" key="2">
    <citation type="submission" date="2022-06" db="UniProtKB">
        <authorList>
            <consortium name="EnsemblMetazoa"/>
        </authorList>
    </citation>
    <scope>IDENTIFICATION</scope>
</reference>
<sequence length="155" mass="17399">MFYSVQIDDTTDITQKTQCSVILRYITNKSELVERFFGFYDVSEDHTSEGLFNLITSLFLEFSIEKKLVGQCYDGASVMAGLLNGLQARIKEIAPNALFTHCFAHKLNLVLQHGCNSNKICRIFFANLTGISAFFHNSTSRTNVADSIIGKRIIS</sequence>
<dbReference type="Pfam" id="PF14291">
    <property type="entry name" value="DUF4371"/>
    <property type="match status" value="1"/>
</dbReference>
<keyword evidence="3" id="KW-1185">Reference proteome</keyword>
<protein>
    <recommendedName>
        <fullName evidence="1">DUF4371 domain-containing protein</fullName>
    </recommendedName>
</protein>
<dbReference type="SUPFAM" id="SSF53098">
    <property type="entry name" value="Ribonuclease H-like"/>
    <property type="match status" value="1"/>
</dbReference>
<name>A0A8R2B101_ACYPI</name>
<organism evidence="2 3">
    <name type="scientific">Acyrthosiphon pisum</name>
    <name type="common">Pea aphid</name>
    <dbReference type="NCBI Taxonomy" id="7029"/>
    <lineage>
        <taxon>Eukaryota</taxon>
        <taxon>Metazoa</taxon>
        <taxon>Ecdysozoa</taxon>
        <taxon>Arthropoda</taxon>
        <taxon>Hexapoda</taxon>
        <taxon>Insecta</taxon>
        <taxon>Pterygota</taxon>
        <taxon>Neoptera</taxon>
        <taxon>Paraneoptera</taxon>
        <taxon>Hemiptera</taxon>
        <taxon>Sternorrhyncha</taxon>
        <taxon>Aphidomorpha</taxon>
        <taxon>Aphidoidea</taxon>
        <taxon>Aphididae</taxon>
        <taxon>Macrosiphini</taxon>
        <taxon>Acyrthosiphon</taxon>
    </lineage>
</organism>
<dbReference type="AlphaFoldDB" id="A0A8R2B101"/>